<dbReference type="InterPro" id="IPR036249">
    <property type="entry name" value="Thioredoxin-like_sf"/>
</dbReference>
<keyword evidence="3" id="KW-1185">Reference proteome</keyword>
<dbReference type="RefSeq" id="WP_086090253.1">
    <property type="nucleotide sequence ID" value="NZ_CP021112.1"/>
</dbReference>
<dbReference type="SFLD" id="SFLDG00358">
    <property type="entry name" value="Main_(cytGST)"/>
    <property type="match status" value="1"/>
</dbReference>
<evidence type="ECO:0000313" key="3">
    <source>
        <dbReference type="Proteomes" id="UP000194137"/>
    </source>
</evidence>
<dbReference type="Gene3D" id="3.40.30.10">
    <property type="entry name" value="Glutaredoxin"/>
    <property type="match status" value="1"/>
</dbReference>
<dbReference type="PROSITE" id="PS50405">
    <property type="entry name" value="GST_CTER"/>
    <property type="match status" value="1"/>
</dbReference>
<dbReference type="KEGG" id="psin:CAK95_24250"/>
<dbReference type="InterPro" id="IPR036282">
    <property type="entry name" value="Glutathione-S-Trfase_C_sf"/>
</dbReference>
<dbReference type="Pfam" id="PF02798">
    <property type="entry name" value="GST_N"/>
    <property type="match status" value="1"/>
</dbReference>
<evidence type="ECO:0000313" key="2">
    <source>
        <dbReference type="EMBL" id="ARQ01858.1"/>
    </source>
</evidence>
<comment type="similarity">
    <text evidence="1">Belongs to the GST superfamily.</text>
</comment>
<dbReference type="InterPro" id="IPR010987">
    <property type="entry name" value="Glutathione-S-Trfase_C-like"/>
</dbReference>
<dbReference type="Pfam" id="PF00043">
    <property type="entry name" value="GST_C"/>
    <property type="match status" value="1"/>
</dbReference>
<dbReference type="EMBL" id="CP021112">
    <property type="protein sequence ID" value="ARQ01858.1"/>
    <property type="molecule type" value="Genomic_DNA"/>
</dbReference>
<dbReference type="InterPro" id="IPR040079">
    <property type="entry name" value="Glutathione_S-Trfase"/>
</dbReference>
<dbReference type="SUPFAM" id="SSF52833">
    <property type="entry name" value="Thioredoxin-like"/>
    <property type="match status" value="1"/>
</dbReference>
<accession>A0A1W6ZX56</accession>
<dbReference type="STRING" id="1235591.CAK95_24250"/>
<dbReference type="InterPro" id="IPR004046">
    <property type="entry name" value="GST_C"/>
</dbReference>
<protein>
    <submittedName>
        <fullName evidence="2">Glutathione S-transferase</fullName>
    </submittedName>
</protein>
<dbReference type="SUPFAM" id="SSF47616">
    <property type="entry name" value="GST C-terminal domain-like"/>
    <property type="match status" value="1"/>
</dbReference>
<sequence length="202" mass="22176">MQLYHLPLSGHSHRVRLFLSIIGADHKLIEVAPEAIREPEFLKINRFAQVPVLVDGDVIIADSNAILIYLAKKFGKTDWLPEDAAGAAAVQKWLSVAANEIANGPCAARLITVFKAPLNAEQVILTAHKVLKNVDDALIGRDWIALDRPTIADVALYSYIARAPEGNVDTARYEQIRSWLSRVEALPGFFPFVETAAGLNAK</sequence>
<dbReference type="CDD" id="cd03206">
    <property type="entry name" value="GST_C_7"/>
    <property type="match status" value="1"/>
</dbReference>
<dbReference type="PANTHER" id="PTHR44051:SF2">
    <property type="entry name" value="HYPOTHETICAL GLUTATHIONE S-TRANSFERASE LIKE PROTEIN"/>
    <property type="match status" value="1"/>
</dbReference>
<dbReference type="SFLD" id="SFLDS00019">
    <property type="entry name" value="Glutathione_Transferase_(cytos"/>
    <property type="match status" value="1"/>
</dbReference>
<reference evidence="2 3" key="1">
    <citation type="submission" date="2017-05" db="EMBL/GenBank/DDBJ databases">
        <title>Full genome sequence of Pseudorhodoplanes sinuspersici.</title>
        <authorList>
            <person name="Dastgheib S.M.M."/>
            <person name="Shavandi M."/>
            <person name="Tirandaz H."/>
        </authorList>
    </citation>
    <scope>NUCLEOTIDE SEQUENCE [LARGE SCALE GENOMIC DNA]</scope>
    <source>
        <strain evidence="2 3">RIPI110</strain>
    </source>
</reference>
<dbReference type="InterPro" id="IPR004045">
    <property type="entry name" value="Glutathione_S-Trfase_N"/>
</dbReference>
<name>A0A1W6ZX56_9HYPH</name>
<dbReference type="OrthoDB" id="9810080at2"/>
<dbReference type="Proteomes" id="UP000194137">
    <property type="component" value="Chromosome"/>
</dbReference>
<proteinExistence type="inferred from homology"/>
<dbReference type="PROSITE" id="PS50404">
    <property type="entry name" value="GST_NTER"/>
    <property type="match status" value="1"/>
</dbReference>
<gene>
    <name evidence="2" type="ORF">CAK95_24250</name>
</gene>
<dbReference type="Gene3D" id="1.20.1050.10">
    <property type="match status" value="1"/>
</dbReference>
<keyword evidence="2" id="KW-0808">Transferase</keyword>
<organism evidence="2 3">
    <name type="scientific">Pseudorhodoplanes sinuspersici</name>
    <dbReference type="NCBI Taxonomy" id="1235591"/>
    <lineage>
        <taxon>Bacteria</taxon>
        <taxon>Pseudomonadati</taxon>
        <taxon>Pseudomonadota</taxon>
        <taxon>Alphaproteobacteria</taxon>
        <taxon>Hyphomicrobiales</taxon>
        <taxon>Pseudorhodoplanes</taxon>
    </lineage>
</organism>
<dbReference type="GO" id="GO:0016740">
    <property type="term" value="F:transferase activity"/>
    <property type="evidence" value="ECO:0007669"/>
    <property type="project" value="UniProtKB-KW"/>
</dbReference>
<evidence type="ECO:0000256" key="1">
    <source>
        <dbReference type="RuleBase" id="RU003494"/>
    </source>
</evidence>
<dbReference type="AlphaFoldDB" id="A0A1W6ZX56"/>
<dbReference type="PANTHER" id="PTHR44051">
    <property type="entry name" value="GLUTATHIONE S-TRANSFERASE-RELATED"/>
    <property type="match status" value="1"/>
</dbReference>